<dbReference type="PROSITE" id="PS52050">
    <property type="entry name" value="WYL"/>
    <property type="match status" value="1"/>
</dbReference>
<dbReference type="Proteomes" id="UP000005141">
    <property type="component" value="Unassembled WGS sequence"/>
</dbReference>
<dbReference type="InterPro" id="IPR026881">
    <property type="entry name" value="WYL_dom"/>
</dbReference>
<dbReference type="AlphaFoldDB" id="G1WAK8"/>
<dbReference type="HOGENOM" id="CLU_041141_6_0_10"/>
<protein>
    <submittedName>
        <fullName evidence="3">Uncharacterized protein</fullName>
    </submittedName>
</protein>
<proteinExistence type="predicted"/>
<dbReference type="OrthoDB" id="43316at2"/>
<evidence type="ECO:0000313" key="3">
    <source>
        <dbReference type="EMBL" id="EGV33261.1"/>
    </source>
</evidence>
<dbReference type="Pfam" id="PF25583">
    <property type="entry name" value="WCX"/>
    <property type="match status" value="1"/>
</dbReference>
<accession>G1WAK8</accession>
<organism evidence="3 4">
    <name type="scientific">Segatella oulorum F0390</name>
    <dbReference type="NCBI Taxonomy" id="702438"/>
    <lineage>
        <taxon>Bacteria</taxon>
        <taxon>Pseudomonadati</taxon>
        <taxon>Bacteroidota</taxon>
        <taxon>Bacteroidia</taxon>
        <taxon>Bacteroidales</taxon>
        <taxon>Prevotellaceae</taxon>
        <taxon>Segatella</taxon>
    </lineage>
</organism>
<evidence type="ECO:0000313" key="4">
    <source>
        <dbReference type="Proteomes" id="UP000005141"/>
    </source>
</evidence>
<evidence type="ECO:0000259" key="1">
    <source>
        <dbReference type="Pfam" id="PF13280"/>
    </source>
</evidence>
<dbReference type="PANTHER" id="PTHR34580">
    <property type="match status" value="1"/>
</dbReference>
<dbReference type="PANTHER" id="PTHR34580:SF9">
    <property type="entry name" value="SLL5097 PROTEIN"/>
    <property type="match status" value="1"/>
</dbReference>
<dbReference type="eggNOG" id="COG2378">
    <property type="taxonomic scope" value="Bacteria"/>
</dbReference>
<comment type="caution">
    <text evidence="3">The sequence shown here is derived from an EMBL/GenBank/DDBJ whole genome shotgun (WGS) entry which is preliminary data.</text>
</comment>
<feature type="domain" description="WYL" evidence="1">
    <location>
        <begin position="161"/>
        <end position="227"/>
    </location>
</feature>
<dbReference type="GeneID" id="95425552"/>
<name>G1WAK8_9BACT</name>
<sequence>MATNKNAQIRYQALDRCLGNWSRRYYIEDLIDACNEALYLYNGQGKKEDGVKKRQVQDDLKFMESEEGYRMMIDAIRDGHRKYYRYHHRNDSISERPFNQEEQNIVSDALMLLKRFEGVPQFDWLTDIDKKLYSTSQLGKDVRSVVSFQHNPYLKGMDKDYYKQIFDAIVNKQALEICYHPFGKDAKELVVSPYHLKQYNNRWFLIGKQSDYDGLTNYAIDRIDGIKDLGRKKFEPLDENFYFDEYFEDVIGVSVEDILVDNVVIYANEKAFNYIYTKPLHESQVARSERAEDGRRIITLKVKDNYELRALLRSFGSQIEVIEPASLRKEMKEDADALSKMYGD</sequence>
<dbReference type="Pfam" id="PF13280">
    <property type="entry name" value="WYL"/>
    <property type="match status" value="1"/>
</dbReference>
<gene>
    <name evidence="3" type="ORF">HMPREF9431_00859</name>
</gene>
<dbReference type="RefSeq" id="WP_004379870.1">
    <property type="nucleotide sequence ID" value="NZ_JH114215.1"/>
</dbReference>
<dbReference type="PATRIC" id="fig|702438.4.peg.885"/>
<dbReference type="InterPro" id="IPR051534">
    <property type="entry name" value="CBASS_pafABC_assoc_protein"/>
</dbReference>
<evidence type="ECO:0000259" key="2">
    <source>
        <dbReference type="Pfam" id="PF25583"/>
    </source>
</evidence>
<dbReference type="EMBL" id="ADGI01000026">
    <property type="protein sequence ID" value="EGV33261.1"/>
    <property type="molecule type" value="Genomic_DNA"/>
</dbReference>
<keyword evidence="4" id="KW-1185">Reference proteome</keyword>
<feature type="domain" description="WCX" evidence="2">
    <location>
        <begin position="269"/>
        <end position="338"/>
    </location>
</feature>
<reference evidence="3 4" key="1">
    <citation type="submission" date="2011-07" db="EMBL/GenBank/DDBJ databases">
        <title>The Genome Sequence of Prevotella oulorum F0390.</title>
        <authorList>
            <consortium name="The Broad Institute Genome Sequencing Platform"/>
            <consortium name="The Broad Institute Genome Sequencing Center for Infectious Disease"/>
            <person name="Earl A."/>
            <person name="Ward D."/>
            <person name="Feldgarden M."/>
            <person name="Gevers D."/>
            <person name="Izard J."/>
            <person name="Ganesan A."/>
            <person name="Baranova O.V."/>
            <person name="Blanton J.M."/>
            <person name="Tanner A.C."/>
            <person name="Dewhirst F.E."/>
            <person name="Young S.K."/>
            <person name="Zeng Q."/>
            <person name="Gargeya S."/>
            <person name="Fitzgerald M."/>
            <person name="Haas B."/>
            <person name="Abouelleil A."/>
            <person name="Alvarado L."/>
            <person name="Arachchi H.M."/>
            <person name="Berlin A."/>
            <person name="Brown A."/>
            <person name="Chapman S.B."/>
            <person name="Chen Z."/>
            <person name="Dunbar C."/>
            <person name="Freedman E."/>
            <person name="Gearin G."/>
            <person name="Gellesch M."/>
            <person name="Goldberg J."/>
            <person name="Griggs A."/>
            <person name="Gujja S."/>
            <person name="Heiman D."/>
            <person name="Howarth C."/>
            <person name="Larson L."/>
            <person name="Lui A."/>
            <person name="MacDonald P.J.P."/>
            <person name="Mehta T."/>
            <person name="Montmayeur A."/>
            <person name="Murphy C."/>
            <person name="Neiman D."/>
            <person name="Pearson M."/>
            <person name="Priest M."/>
            <person name="Roberts A."/>
            <person name="Saif S."/>
            <person name="Shea T."/>
            <person name="Shenoy N."/>
            <person name="Sisk P."/>
            <person name="Stolte C."/>
            <person name="Sykes S."/>
            <person name="Wortman J."/>
            <person name="Nusbaum C."/>
            <person name="Birren B."/>
        </authorList>
    </citation>
    <scope>NUCLEOTIDE SEQUENCE [LARGE SCALE GENOMIC DNA]</scope>
    <source>
        <strain evidence="3 4">F0390</strain>
    </source>
</reference>
<dbReference type="InterPro" id="IPR057727">
    <property type="entry name" value="WCX_dom"/>
</dbReference>